<dbReference type="InterPro" id="IPR000156">
    <property type="entry name" value="Ran_bind_dom"/>
</dbReference>
<dbReference type="GO" id="GO:0005643">
    <property type="term" value="C:nuclear pore"/>
    <property type="evidence" value="ECO:0007669"/>
    <property type="project" value="UniProtKB-SubCell"/>
</dbReference>
<dbReference type="EMBL" id="JAIHNG010000068">
    <property type="protein sequence ID" value="KAI5962040.1"/>
    <property type="molecule type" value="Genomic_DNA"/>
</dbReference>
<dbReference type="Proteomes" id="UP001204833">
    <property type="component" value="Unassembled WGS sequence"/>
</dbReference>
<feature type="domain" description="RanBD1" evidence="9">
    <location>
        <begin position="507"/>
        <end position="637"/>
    </location>
</feature>
<evidence type="ECO:0000256" key="4">
    <source>
        <dbReference type="ARBA" id="ARBA00022927"/>
    </source>
</evidence>
<evidence type="ECO:0000256" key="1">
    <source>
        <dbReference type="ARBA" id="ARBA00004567"/>
    </source>
</evidence>
<feature type="compositionally biased region" description="Low complexity" evidence="8">
    <location>
        <begin position="327"/>
        <end position="341"/>
    </location>
</feature>
<feature type="compositionally biased region" description="Low complexity" evidence="8">
    <location>
        <begin position="257"/>
        <end position="278"/>
    </location>
</feature>
<dbReference type="InterPro" id="IPR015007">
    <property type="entry name" value="NUP2/50/61"/>
</dbReference>
<dbReference type="AlphaFoldDB" id="A0AAD5FZM5"/>
<sequence length="637" mass="67733">MTKRQATEQITREAFHEEVSDDDEQRPVQASSSVLATRKILKPRRKLGDGNGSTTKSTFSIPSTSSFQFNPSTKSAPTATPLKANDDANKIRALNLNFVNKINEFNKENAIADLTPIAEKYINYYKEIKSGSAQGGPTSSAPATAPASKNQDKIQEDQSSSDSEADEKDQTKEVKVEGPKFTLTQKPSSSSSSSPFTFDPKKIAKLNAKDSDDSDDDVPIKGPTFNFNKPIQDSVFKLKGATDSGNNASSETNKPASSFTFGQQSTPSTTGSAPTSGFNFGAKPVENSTNVQSTSSTNTSGPFNFASSQAASGTTPLQKPSSAFSFGANTNQNSTSATTGSVFSGFGGDTNSSPKPSFNFGAKQENPSVGSENATNAVSGGTTSGINKQIESNTSKSPFQFGASTTSESKGFGTPFSSNLFNQNKKSTDGSDSGNKPVFAFGQKTGASATTPTNNLFGGTKPDTAPASNPFGGLGTTGFQWGQKKDTGKEDEKVEADKVEEHEVEGNFTPVAQMNEKKEVHSGEENEETKFTIRAKLMEFDSSNTSNPYINKGLGELKVLRNTDTSKSRIVIRADGSLRVLLNTLLSKDVSYSSMGNGSLVRIPVFSSDNKIETFVVKVKTADDGKELLKTIEELKS</sequence>
<feature type="compositionally biased region" description="Low complexity" evidence="8">
    <location>
        <begin position="137"/>
        <end position="148"/>
    </location>
</feature>
<keyword evidence="2" id="KW-0813">Transport</keyword>
<feature type="compositionally biased region" description="Polar residues" evidence="8">
    <location>
        <begin position="52"/>
        <end position="78"/>
    </location>
</feature>
<accession>A0AAD5FZM5</accession>
<feature type="compositionally biased region" description="Polar residues" evidence="8">
    <location>
        <begin position="243"/>
        <end position="256"/>
    </location>
</feature>
<dbReference type="InterPro" id="IPR053074">
    <property type="entry name" value="NPC_Nucleoporin"/>
</dbReference>
<feature type="compositionally biased region" description="Polar residues" evidence="8">
    <location>
        <begin position="365"/>
        <end position="434"/>
    </location>
</feature>
<keyword evidence="6" id="KW-0906">Nuclear pore complex</keyword>
<reference evidence="10 11" key="1">
    <citation type="journal article" date="2022" name="DNA Res.">
        <title>Genome analysis of five recently described species of the CUG-Ser clade uncovers Candida theae as a new hybrid lineage with pathogenic potential in the Candida parapsilosis species complex.</title>
        <authorList>
            <person name="Mixao V."/>
            <person name="Del Olmo V."/>
            <person name="Hegedusova E."/>
            <person name="Saus E."/>
            <person name="Pryszcz L."/>
            <person name="Cillingova A."/>
            <person name="Nosek J."/>
            <person name="Gabaldon T."/>
        </authorList>
    </citation>
    <scope>NUCLEOTIDE SEQUENCE [LARGE SCALE GENOMIC DNA]</scope>
    <source>
        <strain evidence="10 11">CBS 12239</strain>
    </source>
</reference>
<dbReference type="Pfam" id="PF00638">
    <property type="entry name" value="Ran_BP1"/>
    <property type="match status" value="1"/>
</dbReference>
<dbReference type="InterPro" id="IPR011993">
    <property type="entry name" value="PH-like_dom_sf"/>
</dbReference>
<protein>
    <recommendedName>
        <fullName evidence="9">RanBD1 domain-containing protein</fullName>
    </recommendedName>
</protein>
<dbReference type="CDD" id="cd13181">
    <property type="entry name" value="RanBD_NUP2"/>
    <property type="match status" value="1"/>
</dbReference>
<evidence type="ECO:0000256" key="6">
    <source>
        <dbReference type="ARBA" id="ARBA00023132"/>
    </source>
</evidence>
<dbReference type="RefSeq" id="XP_051609989.1">
    <property type="nucleotide sequence ID" value="XM_051750695.1"/>
</dbReference>
<feature type="compositionally biased region" description="Polar residues" evidence="8">
    <location>
        <begin position="301"/>
        <end position="324"/>
    </location>
</feature>
<dbReference type="GO" id="GO:0051028">
    <property type="term" value="P:mRNA transport"/>
    <property type="evidence" value="ECO:0007669"/>
    <property type="project" value="UniProtKB-KW"/>
</dbReference>
<dbReference type="GeneID" id="76149544"/>
<comment type="caution">
    <text evidence="10">The sequence shown here is derived from an EMBL/GenBank/DDBJ whole genome shotgun (WGS) entry which is preliminary data.</text>
</comment>
<feature type="compositionally biased region" description="Basic and acidic residues" evidence="8">
    <location>
        <begin position="199"/>
        <end position="211"/>
    </location>
</feature>
<organism evidence="10 11">
    <name type="scientific">Candida theae</name>
    <dbReference type="NCBI Taxonomy" id="1198502"/>
    <lineage>
        <taxon>Eukaryota</taxon>
        <taxon>Fungi</taxon>
        <taxon>Dikarya</taxon>
        <taxon>Ascomycota</taxon>
        <taxon>Saccharomycotina</taxon>
        <taxon>Pichiomycetes</taxon>
        <taxon>Debaryomycetaceae</taxon>
        <taxon>Candida/Lodderomyces clade</taxon>
        <taxon>Candida</taxon>
    </lineage>
</organism>
<evidence type="ECO:0000256" key="5">
    <source>
        <dbReference type="ARBA" id="ARBA00023010"/>
    </source>
</evidence>
<feature type="compositionally biased region" description="Polar residues" evidence="8">
    <location>
        <begin position="445"/>
        <end position="457"/>
    </location>
</feature>
<dbReference type="Pfam" id="PF08911">
    <property type="entry name" value="NUP50"/>
    <property type="match status" value="1"/>
</dbReference>
<comment type="subcellular location">
    <subcellularLocation>
        <location evidence="1">Nucleus</location>
        <location evidence="1">Nuclear pore complex</location>
    </subcellularLocation>
</comment>
<evidence type="ECO:0000313" key="10">
    <source>
        <dbReference type="EMBL" id="KAI5962040.1"/>
    </source>
</evidence>
<evidence type="ECO:0000256" key="2">
    <source>
        <dbReference type="ARBA" id="ARBA00022448"/>
    </source>
</evidence>
<evidence type="ECO:0000256" key="7">
    <source>
        <dbReference type="ARBA" id="ARBA00023242"/>
    </source>
</evidence>
<proteinExistence type="predicted"/>
<dbReference type="Gene3D" id="2.30.29.30">
    <property type="entry name" value="Pleckstrin-homology domain (PH domain)/Phosphotyrosine-binding domain (PTB)"/>
    <property type="match status" value="1"/>
</dbReference>
<feature type="compositionally biased region" description="Basic and acidic residues" evidence="8">
    <location>
        <begin position="168"/>
        <end position="178"/>
    </location>
</feature>
<evidence type="ECO:0000259" key="9">
    <source>
        <dbReference type="PROSITE" id="PS50196"/>
    </source>
</evidence>
<evidence type="ECO:0000256" key="8">
    <source>
        <dbReference type="SAM" id="MobiDB-lite"/>
    </source>
</evidence>
<dbReference type="GO" id="GO:0015031">
    <property type="term" value="P:protein transport"/>
    <property type="evidence" value="ECO:0007669"/>
    <property type="project" value="UniProtKB-KW"/>
</dbReference>
<dbReference type="PANTHER" id="PTHR38697:SF1">
    <property type="entry name" value="NUCLEAR PORE COMPLEX PROTEIN SIMILAR TO S. CEREVISIAE NUP2 (EUROFUNG)"/>
    <property type="match status" value="1"/>
</dbReference>
<feature type="compositionally biased region" description="Low complexity" evidence="8">
    <location>
        <begin position="287"/>
        <end position="300"/>
    </location>
</feature>
<gene>
    <name evidence="10" type="ORF">KGF57_001485</name>
</gene>
<keyword evidence="4" id="KW-0653">Protein transport</keyword>
<keyword evidence="5" id="KW-0811">Translocation</keyword>
<feature type="region of interest" description="Disordered" evidence="8">
    <location>
        <begin position="1"/>
        <end position="85"/>
    </location>
</feature>
<dbReference type="SUPFAM" id="SSF50729">
    <property type="entry name" value="PH domain-like"/>
    <property type="match status" value="1"/>
</dbReference>
<keyword evidence="7" id="KW-0539">Nucleus</keyword>
<dbReference type="PROSITE" id="PS50196">
    <property type="entry name" value="RANBD1"/>
    <property type="match status" value="1"/>
</dbReference>
<feature type="region of interest" description="Disordered" evidence="8">
    <location>
        <begin position="130"/>
        <end position="489"/>
    </location>
</feature>
<evidence type="ECO:0000256" key="3">
    <source>
        <dbReference type="ARBA" id="ARBA00022816"/>
    </source>
</evidence>
<keyword evidence="11" id="KW-1185">Reference proteome</keyword>
<dbReference type="SMART" id="SM00160">
    <property type="entry name" value="RanBD"/>
    <property type="match status" value="1"/>
</dbReference>
<evidence type="ECO:0000313" key="11">
    <source>
        <dbReference type="Proteomes" id="UP001204833"/>
    </source>
</evidence>
<keyword evidence="3" id="KW-0509">mRNA transport</keyword>
<dbReference type="PANTHER" id="PTHR38697">
    <property type="entry name" value="NUCLEAR PORE COMPLEX PROTEIN SIMILAR TO S. CEREVISIAE NUP2 (EUROFUNG)"/>
    <property type="match status" value="1"/>
</dbReference>
<name>A0AAD5FZM5_9ASCO</name>